<accession>A0ABV1SH09</accession>
<reference evidence="3 4" key="1">
    <citation type="submission" date="2024-01" db="EMBL/GenBank/DDBJ databases">
        <authorList>
            <person name="Deng Y."/>
            <person name="Su J."/>
        </authorList>
    </citation>
    <scope>NUCLEOTIDE SEQUENCE [LARGE SCALE GENOMIC DNA]</scope>
    <source>
        <strain evidence="3 4">CPCC 100088</strain>
    </source>
</reference>
<keyword evidence="4" id="KW-1185">Reference proteome</keyword>
<dbReference type="GO" id="GO:0016301">
    <property type="term" value="F:kinase activity"/>
    <property type="evidence" value="ECO:0007669"/>
    <property type="project" value="UniProtKB-KW"/>
</dbReference>
<dbReference type="InterPro" id="IPR038614">
    <property type="entry name" value="GK_N_sf"/>
</dbReference>
<reference evidence="3 4" key="2">
    <citation type="submission" date="2024-06" db="EMBL/GenBank/DDBJ databases">
        <title>Thioclava kandeliae sp. nov. from a rhizosphere soil sample of Kandelia candel in a mangrove.</title>
        <authorList>
            <person name="Mu T."/>
        </authorList>
    </citation>
    <scope>NUCLEOTIDE SEQUENCE [LARGE SCALE GENOMIC DNA]</scope>
    <source>
        <strain evidence="3 4">CPCC 100088</strain>
    </source>
</reference>
<proteinExistence type="predicted"/>
<dbReference type="InterPro" id="IPR037035">
    <property type="entry name" value="GK-like_C_sf"/>
</dbReference>
<comment type="caution">
    <text evidence="3">The sequence shown here is derived from an EMBL/GenBank/DDBJ whole genome shotgun (WGS) entry which is preliminary data.</text>
</comment>
<organism evidence="3 4">
    <name type="scientific">Thioclava kandeliae</name>
    <dbReference type="NCBI Taxonomy" id="3070818"/>
    <lineage>
        <taxon>Bacteria</taxon>
        <taxon>Pseudomonadati</taxon>
        <taxon>Pseudomonadota</taxon>
        <taxon>Alphaproteobacteria</taxon>
        <taxon>Rhodobacterales</taxon>
        <taxon>Paracoccaceae</taxon>
        <taxon>Thioclava</taxon>
    </lineage>
</organism>
<dbReference type="EMBL" id="JAYWLC010000007">
    <property type="protein sequence ID" value="MER5172189.1"/>
    <property type="molecule type" value="Genomic_DNA"/>
</dbReference>
<name>A0ABV1SH09_9RHOB</name>
<evidence type="ECO:0000313" key="4">
    <source>
        <dbReference type="Proteomes" id="UP001438953"/>
    </source>
</evidence>
<dbReference type="Pfam" id="PF05161">
    <property type="entry name" value="MOFRL"/>
    <property type="match status" value="1"/>
</dbReference>
<evidence type="ECO:0000259" key="1">
    <source>
        <dbReference type="Pfam" id="PF05161"/>
    </source>
</evidence>
<dbReference type="InterPro" id="IPR007835">
    <property type="entry name" value="MOFRL"/>
</dbReference>
<protein>
    <submittedName>
        <fullName evidence="3">Glycerate kinase</fullName>
    </submittedName>
</protein>
<dbReference type="RefSeq" id="WP_350937106.1">
    <property type="nucleotide sequence ID" value="NZ_JAYWLC010000007.1"/>
</dbReference>
<feature type="domain" description="MOFRL-associated" evidence="2">
    <location>
        <begin position="8"/>
        <end position="226"/>
    </location>
</feature>
<dbReference type="SUPFAM" id="SSF82544">
    <property type="entry name" value="GckA/TtuD-like"/>
    <property type="match status" value="1"/>
</dbReference>
<keyword evidence="3" id="KW-0808">Transferase</keyword>
<dbReference type="PANTHER" id="PTHR12227">
    <property type="entry name" value="GLYCERATE KINASE"/>
    <property type="match status" value="1"/>
</dbReference>
<dbReference type="Pfam" id="PF13660">
    <property type="entry name" value="DUF4147"/>
    <property type="match status" value="1"/>
</dbReference>
<gene>
    <name evidence="3" type="ORF">VSX56_10405</name>
</gene>
<dbReference type="Gene3D" id="3.40.1480.10">
    <property type="entry name" value="MOFRL domain"/>
    <property type="match status" value="1"/>
</dbReference>
<dbReference type="Proteomes" id="UP001438953">
    <property type="component" value="Unassembled WGS sequence"/>
</dbReference>
<dbReference type="InterPro" id="IPR025286">
    <property type="entry name" value="MOFRL_assoc_dom"/>
</dbReference>
<sequence length="417" mass="42573">MPEPVALLHRLFNAAVAAADPMICVPEALGPKPDGRVVIVGAGKASARMAEAVESVWGPCEGLVITRYGYGRPTKGIEIVEAAHPVPDQAGVEATRRMLDLLEGLGEDDTVIALISGGGSALLCAPAGEITLAEKQAVNRALLESGATIDRMNVLRKHLSRVKGGQLAAAAYPARMRTLMISDVPGDDPAFIASGPTVGDATTSADARAIADMFKLDLPASVRAVLDGPTGVVAPGDPRLSRATTEIIAAPSVSLEAAAELAQTEGIGVEILGDALEGEARDLAAKQARLAMDLSAKGTKPLLLLSGGECTVTQRGKSATASGGPNAEYMLGLALTLAGAPRIWAMACDTDGVDGSAEVAGAWVGPGTLTLAHRLGVSAPEAMAVHDSHGFFAALGQQVVPGPTLTNVNDFRAILIL</sequence>
<dbReference type="PANTHER" id="PTHR12227:SF0">
    <property type="entry name" value="GLYCERATE KINASE"/>
    <property type="match status" value="1"/>
</dbReference>
<evidence type="ECO:0000313" key="3">
    <source>
        <dbReference type="EMBL" id="MER5172189.1"/>
    </source>
</evidence>
<evidence type="ECO:0000259" key="2">
    <source>
        <dbReference type="Pfam" id="PF13660"/>
    </source>
</evidence>
<feature type="domain" description="MOFRL" evidence="1">
    <location>
        <begin position="303"/>
        <end position="410"/>
    </location>
</feature>
<keyword evidence="3" id="KW-0418">Kinase</keyword>
<dbReference type="Gene3D" id="3.40.50.10180">
    <property type="entry name" value="Glycerate kinase, MOFRL-like N-terminal domain"/>
    <property type="match status" value="1"/>
</dbReference>
<dbReference type="InterPro" id="IPR039760">
    <property type="entry name" value="MOFRL_protein"/>
</dbReference>